<dbReference type="Gene3D" id="3.40.30.10">
    <property type="entry name" value="Glutaredoxin"/>
    <property type="match status" value="1"/>
</dbReference>
<proteinExistence type="inferred from homology"/>
<keyword evidence="6" id="KW-1185">Reference proteome</keyword>
<evidence type="ECO:0000313" key="5">
    <source>
        <dbReference type="EMBL" id="KAJ4439126.1"/>
    </source>
</evidence>
<dbReference type="PANTHER" id="PTHR43969:SF9">
    <property type="entry name" value="GLUTATHIONE S TRANSFERASE D10, ISOFORM A-RELATED"/>
    <property type="match status" value="1"/>
</dbReference>
<dbReference type="Pfam" id="PF00043">
    <property type="entry name" value="GST_C"/>
    <property type="match status" value="1"/>
</dbReference>
<dbReference type="CDD" id="cd03045">
    <property type="entry name" value="GST_N_Delta_Epsilon"/>
    <property type="match status" value="1"/>
</dbReference>
<evidence type="ECO:0000256" key="1">
    <source>
        <dbReference type="ARBA" id="ARBA00011738"/>
    </source>
</evidence>
<reference evidence="5 6" key="1">
    <citation type="journal article" date="2022" name="Allergy">
        <title>Genome assembly and annotation of Periplaneta americana reveal a comprehensive cockroach allergen profile.</title>
        <authorList>
            <person name="Wang L."/>
            <person name="Xiong Q."/>
            <person name="Saelim N."/>
            <person name="Wang L."/>
            <person name="Nong W."/>
            <person name="Wan A.T."/>
            <person name="Shi M."/>
            <person name="Liu X."/>
            <person name="Cao Q."/>
            <person name="Hui J.H.L."/>
            <person name="Sookrung N."/>
            <person name="Leung T.F."/>
            <person name="Tungtrongchitr A."/>
            <person name="Tsui S.K.W."/>
        </authorList>
    </citation>
    <scope>NUCLEOTIDE SEQUENCE [LARGE SCALE GENOMIC DNA]</scope>
    <source>
        <strain evidence="5">PWHHKU_190912</strain>
    </source>
</reference>
<dbReference type="InterPro" id="IPR004046">
    <property type="entry name" value="GST_C"/>
</dbReference>
<dbReference type="InterPro" id="IPR040079">
    <property type="entry name" value="Glutathione_S-Trfase"/>
</dbReference>
<comment type="similarity">
    <text evidence="2">Belongs to the GST superfamily.</text>
</comment>
<dbReference type="SUPFAM" id="SSF47616">
    <property type="entry name" value="GST C-terminal domain-like"/>
    <property type="match status" value="1"/>
</dbReference>
<dbReference type="SFLD" id="SFLDG00358">
    <property type="entry name" value="Main_(cytGST)"/>
    <property type="match status" value="1"/>
</dbReference>
<evidence type="ECO:0000259" key="3">
    <source>
        <dbReference type="PROSITE" id="PS50404"/>
    </source>
</evidence>
<dbReference type="InterPro" id="IPR036282">
    <property type="entry name" value="Glutathione-S-Trfase_C_sf"/>
</dbReference>
<dbReference type="PANTHER" id="PTHR43969">
    <property type="entry name" value="GLUTATHIONE S TRANSFERASE D10, ISOFORM A-RELATED"/>
    <property type="match status" value="1"/>
</dbReference>
<protein>
    <submittedName>
        <fullName evidence="5">Uncharacterized protein</fullName>
    </submittedName>
</protein>
<gene>
    <name evidence="5" type="ORF">ANN_15083</name>
</gene>
<feature type="domain" description="GST C-terminal" evidence="4">
    <location>
        <begin position="91"/>
        <end position="214"/>
    </location>
</feature>
<name>A0ABQ8SZI7_PERAM</name>
<dbReference type="SFLD" id="SFLDG01153">
    <property type="entry name" value="Main.4:_Theta-like"/>
    <property type="match status" value="1"/>
</dbReference>
<dbReference type="PROSITE" id="PS50405">
    <property type="entry name" value="GST_CTER"/>
    <property type="match status" value="1"/>
</dbReference>
<dbReference type="CDD" id="cd03177">
    <property type="entry name" value="GST_C_Delta_Epsilon"/>
    <property type="match status" value="1"/>
</dbReference>
<evidence type="ECO:0000313" key="6">
    <source>
        <dbReference type="Proteomes" id="UP001148838"/>
    </source>
</evidence>
<dbReference type="SFLD" id="SFLDS00019">
    <property type="entry name" value="Glutathione_Transferase_(cytos"/>
    <property type="match status" value="1"/>
</dbReference>
<dbReference type="Proteomes" id="UP001148838">
    <property type="component" value="Unassembled WGS sequence"/>
</dbReference>
<sequence>MLQMVLTLYHLPMSFPSRAALWVARAVGVDVDIKILNLLESEHLKPEFIKINPQHTVPTLVDGDFVMWDSHAIAGYLVRKYAADDSLYPQDPKEKAIVDQRMFFDAELLFPRIRAICFPVIFLGKTTVDPDKKASILEAMAFLDTFLEGNPWVAGKKLTIADYTCVASVTSIVEVGLNISAFKNVQKWLARCQSEIPFYKEVNEPGAKELGKYVSSRLEPNQF</sequence>
<evidence type="ECO:0000259" key="4">
    <source>
        <dbReference type="PROSITE" id="PS50405"/>
    </source>
</evidence>
<feature type="domain" description="GST N-terminal" evidence="3">
    <location>
        <begin position="4"/>
        <end position="85"/>
    </location>
</feature>
<organism evidence="5 6">
    <name type="scientific">Periplaneta americana</name>
    <name type="common">American cockroach</name>
    <name type="synonym">Blatta americana</name>
    <dbReference type="NCBI Taxonomy" id="6978"/>
    <lineage>
        <taxon>Eukaryota</taxon>
        <taxon>Metazoa</taxon>
        <taxon>Ecdysozoa</taxon>
        <taxon>Arthropoda</taxon>
        <taxon>Hexapoda</taxon>
        <taxon>Insecta</taxon>
        <taxon>Pterygota</taxon>
        <taxon>Neoptera</taxon>
        <taxon>Polyneoptera</taxon>
        <taxon>Dictyoptera</taxon>
        <taxon>Blattodea</taxon>
        <taxon>Blattoidea</taxon>
        <taxon>Blattidae</taxon>
        <taxon>Blattinae</taxon>
        <taxon>Periplaneta</taxon>
    </lineage>
</organism>
<dbReference type="SUPFAM" id="SSF52833">
    <property type="entry name" value="Thioredoxin-like"/>
    <property type="match status" value="1"/>
</dbReference>
<comment type="subunit">
    <text evidence="1">Homodimer.</text>
</comment>
<dbReference type="InterPro" id="IPR010987">
    <property type="entry name" value="Glutathione-S-Trfase_C-like"/>
</dbReference>
<dbReference type="InterPro" id="IPR004045">
    <property type="entry name" value="Glutathione_S-Trfase_N"/>
</dbReference>
<dbReference type="Gene3D" id="1.20.1050.10">
    <property type="match status" value="1"/>
</dbReference>
<dbReference type="EMBL" id="JAJSOF020000019">
    <property type="protein sequence ID" value="KAJ4439126.1"/>
    <property type="molecule type" value="Genomic_DNA"/>
</dbReference>
<dbReference type="PROSITE" id="PS50404">
    <property type="entry name" value="GST_NTER"/>
    <property type="match status" value="1"/>
</dbReference>
<dbReference type="Pfam" id="PF02798">
    <property type="entry name" value="GST_N"/>
    <property type="match status" value="1"/>
</dbReference>
<evidence type="ECO:0000256" key="2">
    <source>
        <dbReference type="RuleBase" id="RU003494"/>
    </source>
</evidence>
<dbReference type="InterPro" id="IPR036249">
    <property type="entry name" value="Thioredoxin-like_sf"/>
</dbReference>
<comment type="caution">
    <text evidence="5">The sequence shown here is derived from an EMBL/GenBank/DDBJ whole genome shotgun (WGS) entry which is preliminary data.</text>
</comment>
<accession>A0ABQ8SZI7</accession>